<evidence type="ECO:0000313" key="3">
    <source>
        <dbReference type="Proteomes" id="UP000319004"/>
    </source>
</evidence>
<dbReference type="PRINTS" id="PR00081">
    <property type="entry name" value="GDHRDH"/>
</dbReference>
<accession>A0A518HV75</accession>
<dbReference type="KEGG" id="snep:Enr13x_45320"/>
<sequence>MQACPLRAVVTGASSGIGRQIAIGLARQHGSYGSAADEAVAAKFVIHFRKNLRGAEETAAAVESLGATPRLVQADICQPQQRRRLLDESWDFLGPPTTWVNNAGADVLTGEFQHETFGEKLRRLIETDVLATIDLSRQVIRCWTDDIPSGQTPPPSMTFIGWDQAPLGMEGDAGQMFGPVKAAVMAFANSVAQDVGPNIRVNTVAPGWIKTAWGETTDAYWDGRARRQSLMNRWGTPEDVARAVCYVADPDNTFCSGQTIQVNGGWSRTHPR</sequence>
<evidence type="ECO:0000256" key="1">
    <source>
        <dbReference type="ARBA" id="ARBA00006484"/>
    </source>
</evidence>
<dbReference type="GO" id="GO:0030497">
    <property type="term" value="P:fatty acid elongation"/>
    <property type="evidence" value="ECO:0007669"/>
    <property type="project" value="TreeGrafter"/>
</dbReference>
<protein>
    <submittedName>
        <fullName evidence="2">3-oxoacyl-[acyl-carrier-protein] reductase FabG</fullName>
        <ecNumber evidence="2">1.1.1.100</ecNumber>
    </submittedName>
</protein>
<dbReference type="Proteomes" id="UP000319004">
    <property type="component" value="Chromosome"/>
</dbReference>
<reference evidence="2 3" key="1">
    <citation type="submission" date="2019-03" db="EMBL/GenBank/DDBJ databases">
        <title>Deep-cultivation of Planctomycetes and their phenomic and genomic characterization uncovers novel biology.</title>
        <authorList>
            <person name="Wiegand S."/>
            <person name="Jogler M."/>
            <person name="Boedeker C."/>
            <person name="Pinto D."/>
            <person name="Vollmers J."/>
            <person name="Rivas-Marin E."/>
            <person name="Kohn T."/>
            <person name="Peeters S.H."/>
            <person name="Heuer A."/>
            <person name="Rast P."/>
            <person name="Oberbeckmann S."/>
            <person name="Bunk B."/>
            <person name="Jeske O."/>
            <person name="Meyerdierks A."/>
            <person name="Storesund J.E."/>
            <person name="Kallscheuer N."/>
            <person name="Luecker S."/>
            <person name="Lage O.M."/>
            <person name="Pohl T."/>
            <person name="Merkel B.J."/>
            <person name="Hornburger P."/>
            <person name="Mueller R.-W."/>
            <person name="Bruemmer F."/>
            <person name="Labrenz M."/>
            <person name="Spormann A.M."/>
            <person name="Op den Camp H."/>
            <person name="Overmann J."/>
            <person name="Amann R."/>
            <person name="Jetten M.S.M."/>
            <person name="Mascher T."/>
            <person name="Medema M.H."/>
            <person name="Devos D.P."/>
            <person name="Kaster A.-K."/>
            <person name="Ovreas L."/>
            <person name="Rohde M."/>
            <person name="Galperin M.Y."/>
            <person name="Jogler C."/>
        </authorList>
    </citation>
    <scope>NUCLEOTIDE SEQUENCE [LARGE SCALE GENOMIC DNA]</scope>
    <source>
        <strain evidence="2 3">Enr13</strain>
    </source>
</reference>
<organism evidence="2 3">
    <name type="scientific">Stieleria neptunia</name>
    <dbReference type="NCBI Taxonomy" id="2527979"/>
    <lineage>
        <taxon>Bacteria</taxon>
        <taxon>Pseudomonadati</taxon>
        <taxon>Planctomycetota</taxon>
        <taxon>Planctomycetia</taxon>
        <taxon>Pirellulales</taxon>
        <taxon>Pirellulaceae</taxon>
        <taxon>Stieleria</taxon>
    </lineage>
</organism>
<gene>
    <name evidence="2" type="primary">fabG_9</name>
    <name evidence="2" type="ORF">Enr13x_45320</name>
</gene>
<name>A0A518HV75_9BACT</name>
<dbReference type="OrthoDB" id="248827at2"/>
<dbReference type="Gene3D" id="3.40.50.720">
    <property type="entry name" value="NAD(P)-binding Rossmann-like Domain"/>
    <property type="match status" value="1"/>
</dbReference>
<evidence type="ECO:0000313" key="2">
    <source>
        <dbReference type="EMBL" id="QDV44664.1"/>
    </source>
</evidence>
<dbReference type="CDD" id="cd05233">
    <property type="entry name" value="SDR_c"/>
    <property type="match status" value="1"/>
</dbReference>
<dbReference type="EMBL" id="CP037423">
    <property type="protein sequence ID" value="QDV44664.1"/>
    <property type="molecule type" value="Genomic_DNA"/>
</dbReference>
<comment type="similarity">
    <text evidence="1">Belongs to the short-chain dehydrogenases/reductases (SDR) family.</text>
</comment>
<dbReference type="InterPro" id="IPR036291">
    <property type="entry name" value="NAD(P)-bd_dom_sf"/>
</dbReference>
<dbReference type="Pfam" id="PF13561">
    <property type="entry name" value="adh_short_C2"/>
    <property type="match status" value="1"/>
</dbReference>
<dbReference type="PANTHER" id="PTHR42760:SF40">
    <property type="entry name" value="3-OXOACYL-[ACYL-CARRIER-PROTEIN] REDUCTASE, CHLOROPLASTIC"/>
    <property type="match status" value="1"/>
</dbReference>
<dbReference type="SUPFAM" id="SSF51735">
    <property type="entry name" value="NAD(P)-binding Rossmann-fold domains"/>
    <property type="match status" value="1"/>
</dbReference>
<proteinExistence type="inferred from homology"/>
<dbReference type="InterPro" id="IPR002347">
    <property type="entry name" value="SDR_fam"/>
</dbReference>
<keyword evidence="2" id="KW-0560">Oxidoreductase</keyword>
<dbReference type="AlphaFoldDB" id="A0A518HV75"/>
<dbReference type="PANTHER" id="PTHR42760">
    <property type="entry name" value="SHORT-CHAIN DEHYDROGENASES/REDUCTASES FAMILY MEMBER"/>
    <property type="match status" value="1"/>
</dbReference>
<keyword evidence="3" id="KW-1185">Reference proteome</keyword>
<dbReference type="EC" id="1.1.1.100" evidence="2"/>
<dbReference type="GO" id="GO:0004316">
    <property type="term" value="F:3-oxoacyl-[acyl-carrier-protein] reductase (NADPH) activity"/>
    <property type="evidence" value="ECO:0007669"/>
    <property type="project" value="UniProtKB-EC"/>
</dbReference>